<dbReference type="InterPro" id="IPR021136">
    <property type="entry name" value="Flagellar_hook_control-like_C"/>
</dbReference>
<gene>
    <name evidence="3" type="ORF">Lokhon_00670</name>
</gene>
<feature type="region of interest" description="Disordered" evidence="1">
    <location>
        <begin position="332"/>
        <end position="377"/>
    </location>
</feature>
<dbReference type="InterPro" id="IPR038610">
    <property type="entry name" value="FliK-like_C_sf"/>
</dbReference>
<keyword evidence="3" id="KW-0966">Cell projection</keyword>
<protein>
    <submittedName>
        <fullName evidence="3">Flagellar hook-length control protein</fullName>
    </submittedName>
</protein>
<feature type="region of interest" description="Disordered" evidence="1">
    <location>
        <begin position="163"/>
        <end position="217"/>
    </location>
</feature>
<feature type="region of interest" description="Disordered" evidence="1">
    <location>
        <begin position="1"/>
        <end position="144"/>
    </location>
</feature>
<dbReference type="eggNOG" id="COG3144">
    <property type="taxonomic scope" value="Bacteria"/>
</dbReference>
<sequence length="377" mass="37729">MLDPRPPDSRGPVSSPARAMPPPGGDGFAALVTAADASAALRQEEKRPDAADSDGDAAAVQLPACEGGMPCARETLPAGAEGRLGVAPHMAVTSTRSGRGPEEATGAARQEPGPAEPGLAQPVARTQPEPGPLTAPPVAPRGAIADAAGGSAAAAMALAQPLAPARNRGAESPQAAGGAPPSTGETDGRGAASPALFPVGGAGNAPDPGTGGRGDAPMAEGIAVMARQQRAAGTMPDGHAAAPPPRPVAQQLAQPVVAVITAASEGQIELRLDPEELGHVALRMRAEGDRLTLVIAAEQRDTTELIRRHLQELSQEFRALGYRSIGFSFEGGQGGHAGAGRDTRAPDRAPAQEPAGPPPILVPLSAGPPRPGLDLRL</sequence>
<feature type="domain" description="Flagellar hook-length control protein-like C-terminal" evidence="2">
    <location>
        <begin position="263"/>
        <end position="336"/>
    </location>
</feature>
<dbReference type="Proteomes" id="UP000025047">
    <property type="component" value="Unassembled WGS sequence"/>
</dbReference>
<dbReference type="HOGENOM" id="CLU_733183_0_0_5"/>
<dbReference type="STRING" id="1122180.Lokhon_00670"/>
<evidence type="ECO:0000313" key="4">
    <source>
        <dbReference type="Proteomes" id="UP000025047"/>
    </source>
</evidence>
<evidence type="ECO:0000313" key="3">
    <source>
        <dbReference type="EMBL" id="EYD73144.1"/>
    </source>
</evidence>
<dbReference type="PATRIC" id="fig|1122180.6.peg.669"/>
<name>A0A017HH85_9RHOB</name>
<accession>A0A017HH85</accession>
<keyword evidence="3" id="KW-0282">Flagellum</keyword>
<dbReference type="Gene3D" id="3.30.750.140">
    <property type="match status" value="1"/>
</dbReference>
<dbReference type="Pfam" id="PF02120">
    <property type="entry name" value="Flg_hook"/>
    <property type="match status" value="1"/>
</dbReference>
<reference evidence="3 4" key="1">
    <citation type="submission" date="2013-03" db="EMBL/GenBank/DDBJ databases">
        <authorList>
            <person name="Fiebig A."/>
            <person name="Goeker M."/>
            <person name="Klenk H.-P.P."/>
        </authorList>
    </citation>
    <scope>NUCLEOTIDE SEQUENCE [LARGE SCALE GENOMIC DNA]</scope>
    <source>
        <strain evidence="3 4">DSM 17492</strain>
    </source>
</reference>
<dbReference type="OrthoDB" id="7203912at2"/>
<feature type="compositionally biased region" description="Low complexity" evidence="1">
    <location>
        <begin position="29"/>
        <end position="40"/>
    </location>
</feature>
<comment type="caution">
    <text evidence="3">The sequence shown here is derived from an EMBL/GenBank/DDBJ whole genome shotgun (WGS) entry which is preliminary data.</text>
</comment>
<dbReference type="AlphaFoldDB" id="A0A017HH85"/>
<keyword evidence="4" id="KW-1185">Reference proteome</keyword>
<feature type="compositionally biased region" description="Pro residues" evidence="1">
    <location>
        <begin position="355"/>
        <end position="371"/>
    </location>
</feature>
<organism evidence="3 4">
    <name type="scientific">Limimaricola hongkongensis DSM 17492</name>
    <dbReference type="NCBI Taxonomy" id="1122180"/>
    <lineage>
        <taxon>Bacteria</taxon>
        <taxon>Pseudomonadati</taxon>
        <taxon>Pseudomonadota</taxon>
        <taxon>Alphaproteobacteria</taxon>
        <taxon>Rhodobacterales</taxon>
        <taxon>Paracoccaceae</taxon>
        <taxon>Limimaricola</taxon>
    </lineage>
</organism>
<dbReference type="CDD" id="cd17470">
    <property type="entry name" value="T3SS_Flik_C"/>
    <property type="match status" value="1"/>
</dbReference>
<proteinExistence type="predicted"/>
<feature type="compositionally biased region" description="Pro residues" evidence="1">
    <location>
        <begin position="129"/>
        <end position="139"/>
    </location>
</feature>
<evidence type="ECO:0000259" key="2">
    <source>
        <dbReference type="Pfam" id="PF02120"/>
    </source>
</evidence>
<evidence type="ECO:0000256" key="1">
    <source>
        <dbReference type="SAM" id="MobiDB-lite"/>
    </source>
</evidence>
<dbReference type="EMBL" id="APGJ01000003">
    <property type="protein sequence ID" value="EYD73144.1"/>
    <property type="molecule type" value="Genomic_DNA"/>
</dbReference>
<keyword evidence="3" id="KW-0969">Cilium</keyword>
<dbReference type="RefSeq" id="WP_017927828.1">
    <property type="nucleotide sequence ID" value="NZ_KB822996.1"/>
</dbReference>